<evidence type="ECO:0000256" key="4">
    <source>
        <dbReference type="ARBA" id="ARBA00022512"/>
    </source>
</evidence>
<evidence type="ECO:0000256" key="10">
    <source>
        <dbReference type="SAM" id="MobiDB-lite"/>
    </source>
</evidence>
<feature type="compositionally biased region" description="Acidic residues" evidence="10">
    <location>
        <begin position="764"/>
        <end position="812"/>
    </location>
</feature>
<dbReference type="Pfam" id="PF00746">
    <property type="entry name" value="Gram_pos_anchor"/>
    <property type="match status" value="1"/>
</dbReference>
<dbReference type="InterPro" id="IPR001764">
    <property type="entry name" value="Glyco_hydro_3_N"/>
</dbReference>
<evidence type="ECO:0000256" key="7">
    <source>
        <dbReference type="ARBA" id="ARBA00022801"/>
    </source>
</evidence>
<dbReference type="SUPFAM" id="SSF52279">
    <property type="entry name" value="Beta-D-glucan exohydrolase, C-terminal domain"/>
    <property type="match status" value="1"/>
</dbReference>
<protein>
    <recommendedName>
        <fullName evidence="3">beta-N-acetylhexosaminidase</fullName>
        <ecNumber evidence="3">3.2.1.52</ecNumber>
    </recommendedName>
</protein>
<dbReference type="InterPro" id="IPR019931">
    <property type="entry name" value="LPXTG_anchor"/>
</dbReference>
<keyword evidence="11" id="KW-0812">Transmembrane</keyword>
<proteinExistence type="inferred from homology"/>
<keyword evidence="11" id="KW-1133">Transmembrane helix</keyword>
<dbReference type="InterPro" id="IPR017853">
    <property type="entry name" value="GH"/>
</dbReference>
<organism evidence="14 15">
    <name type="scientific">Georgenia faecalis</name>
    <dbReference type="NCBI Taxonomy" id="2483799"/>
    <lineage>
        <taxon>Bacteria</taxon>
        <taxon>Bacillati</taxon>
        <taxon>Actinomycetota</taxon>
        <taxon>Actinomycetes</taxon>
        <taxon>Micrococcales</taxon>
        <taxon>Bogoriellaceae</taxon>
        <taxon>Georgenia</taxon>
    </lineage>
</organism>
<dbReference type="InterPro" id="IPR050226">
    <property type="entry name" value="NagZ_Beta-hexosaminidase"/>
</dbReference>
<dbReference type="NCBIfam" id="TIGR01167">
    <property type="entry name" value="LPXTG_anchor"/>
    <property type="match status" value="1"/>
</dbReference>
<dbReference type="RefSeq" id="WP_387967616.1">
    <property type="nucleotide sequence ID" value="NZ_JBHSGF010000008.1"/>
</dbReference>
<dbReference type="GO" id="GO:0016787">
    <property type="term" value="F:hydrolase activity"/>
    <property type="evidence" value="ECO:0007669"/>
    <property type="project" value="UniProtKB-KW"/>
</dbReference>
<feature type="compositionally biased region" description="Low complexity" evidence="10">
    <location>
        <begin position="813"/>
        <end position="822"/>
    </location>
</feature>
<evidence type="ECO:0000313" key="14">
    <source>
        <dbReference type="EMBL" id="MFC4556033.1"/>
    </source>
</evidence>
<keyword evidence="15" id="KW-1185">Reference proteome</keyword>
<evidence type="ECO:0000256" key="8">
    <source>
        <dbReference type="ARBA" id="ARBA00023088"/>
    </source>
</evidence>
<dbReference type="EC" id="3.2.1.52" evidence="3"/>
<evidence type="ECO:0000256" key="3">
    <source>
        <dbReference type="ARBA" id="ARBA00012663"/>
    </source>
</evidence>
<dbReference type="SUPFAM" id="SSF51445">
    <property type="entry name" value="(Trans)glycosidases"/>
    <property type="match status" value="1"/>
</dbReference>
<comment type="caution">
    <text evidence="14">The sequence shown here is derived from an EMBL/GenBank/DDBJ whole genome shotgun (WGS) entry which is preliminary data.</text>
</comment>
<keyword evidence="5" id="KW-0964">Secreted</keyword>
<feature type="region of interest" description="Disordered" evidence="10">
    <location>
        <begin position="755"/>
        <end position="841"/>
    </location>
</feature>
<feature type="domain" description="Gram-positive cocci surface proteins LPxTG" evidence="13">
    <location>
        <begin position="836"/>
        <end position="870"/>
    </location>
</feature>
<evidence type="ECO:0000256" key="5">
    <source>
        <dbReference type="ARBA" id="ARBA00022525"/>
    </source>
</evidence>
<gene>
    <name evidence="14" type="ORF">ACFO3F_12305</name>
</gene>
<evidence type="ECO:0000256" key="6">
    <source>
        <dbReference type="ARBA" id="ARBA00022729"/>
    </source>
</evidence>
<dbReference type="InterPro" id="IPR036881">
    <property type="entry name" value="Glyco_hydro_3_C_sf"/>
</dbReference>
<evidence type="ECO:0000256" key="11">
    <source>
        <dbReference type="SAM" id="Phobius"/>
    </source>
</evidence>
<dbReference type="InterPro" id="IPR002772">
    <property type="entry name" value="Glyco_hydro_3_C"/>
</dbReference>
<evidence type="ECO:0000259" key="13">
    <source>
        <dbReference type="PROSITE" id="PS50847"/>
    </source>
</evidence>
<keyword evidence="8" id="KW-0572">Peptidoglycan-anchor</keyword>
<name>A0ABV9DDT3_9MICO</name>
<keyword evidence="6 12" id="KW-0732">Signal</keyword>
<evidence type="ECO:0000256" key="1">
    <source>
        <dbReference type="ARBA" id="ARBA00001231"/>
    </source>
</evidence>
<evidence type="ECO:0000256" key="12">
    <source>
        <dbReference type="SAM" id="SignalP"/>
    </source>
</evidence>
<dbReference type="PROSITE" id="PS50847">
    <property type="entry name" value="GRAM_POS_ANCHORING"/>
    <property type="match status" value="1"/>
</dbReference>
<dbReference type="PANTHER" id="PTHR30480:SF13">
    <property type="entry name" value="BETA-HEXOSAMINIDASE"/>
    <property type="match status" value="1"/>
</dbReference>
<evidence type="ECO:0000256" key="2">
    <source>
        <dbReference type="ARBA" id="ARBA00005336"/>
    </source>
</evidence>
<dbReference type="Pfam" id="PF00933">
    <property type="entry name" value="Glyco_hydro_3"/>
    <property type="match status" value="1"/>
</dbReference>
<keyword evidence="7 14" id="KW-0378">Hydrolase</keyword>
<feature type="compositionally biased region" description="Polar residues" evidence="10">
    <location>
        <begin position="828"/>
        <end position="837"/>
    </location>
</feature>
<evidence type="ECO:0000313" key="15">
    <source>
        <dbReference type="Proteomes" id="UP001595955"/>
    </source>
</evidence>
<dbReference type="EMBL" id="JBHSGF010000008">
    <property type="protein sequence ID" value="MFC4556033.1"/>
    <property type="molecule type" value="Genomic_DNA"/>
</dbReference>
<accession>A0ABV9DDT3</accession>
<comment type="similarity">
    <text evidence="2">Belongs to the glycosyl hydrolase 3 family.</text>
</comment>
<feature type="transmembrane region" description="Helical" evidence="11">
    <location>
        <begin position="845"/>
        <end position="864"/>
    </location>
</feature>
<dbReference type="PANTHER" id="PTHR30480">
    <property type="entry name" value="BETA-HEXOSAMINIDASE-RELATED"/>
    <property type="match status" value="1"/>
</dbReference>
<dbReference type="Pfam" id="PF01915">
    <property type="entry name" value="Glyco_hydro_3_C"/>
    <property type="match status" value="1"/>
</dbReference>
<dbReference type="InterPro" id="IPR036962">
    <property type="entry name" value="Glyco_hydro_3_N_sf"/>
</dbReference>
<dbReference type="Proteomes" id="UP001595955">
    <property type="component" value="Unassembled WGS sequence"/>
</dbReference>
<dbReference type="Gene3D" id="3.40.50.1700">
    <property type="entry name" value="Glycoside hydrolase family 3 C-terminal domain"/>
    <property type="match status" value="1"/>
</dbReference>
<dbReference type="PRINTS" id="PR00133">
    <property type="entry name" value="GLHYDRLASE3"/>
</dbReference>
<dbReference type="Gene3D" id="3.20.20.300">
    <property type="entry name" value="Glycoside hydrolase, family 3, N-terminal domain"/>
    <property type="match status" value="1"/>
</dbReference>
<evidence type="ECO:0000256" key="9">
    <source>
        <dbReference type="ARBA" id="ARBA00023295"/>
    </source>
</evidence>
<keyword evidence="4" id="KW-0134">Cell wall</keyword>
<comment type="catalytic activity">
    <reaction evidence="1">
        <text>Hydrolysis of terminal non-reducing N-acetyl-D-hexosamine residues in N-acetyl-beta-D-hexosaminides.</text>
        <dbReference type="EC" id="3.2.1.52"/>
    </reaction>
</comment>
<feature type="chain" id="PRO_5047264297" description="beta-N-acetylhexosaminidase" evidence="12">
    <location>
        <begin position="33"/>
        <end position="870"/>
    </location>
</feature>
<feature type="signal peptide" evidence="12">
    <location>
        <begin position="1"/>
        <end position="32"/>
    </location>
</feature>
<keyword evidence="11" id="KW-0472">Membrane</keyword>
<reference evidence="15" key="1">
    <citation type="journal article" date="2019" name="Int. J. Syst. Evol. Microbiol.">
        <title>The Global Catalogue of Microorganisms (GCM) 10K type strain sequencing project: providing services to taxonomists for standard genome sequencing and annotation.</title>
        <authorList>
            <consortium name="The Broad Institute Genomics Platform"/>
            <consortium name="The Broad Institute Genome Sequencing Center for Infectious Disease"/>
            <person name="Wu L."/>
            <person name="Ma J."/>
        </authorList>
    </citation>
    <scope>NUCLEOTIDE SEQUENCE [LARGE SCALE GENOMIC DNA]</scope>
    <source>
        <strain evidence="15">JCM 3369</strain>
    </source>
</reference>
<keyword evidence="9" id="KW-0326">Glycosidase</keyword>
<sequence>MSRTPLTAGRKASLVTAAAAAMLAASVVPANAAIAPPETPEVILQVVDNMTVDQLIGQMTWTHVYGNSPNDTSMATTNRTRYGVDTPAQVVEKYDLGGVLYFAWANPIIASNPAATAELSNGLQAASTGDNGSGIPLAVTIDQEGGTVARIGAPATVLPGNMSLGASFDEELAYAQGEILGSEMAAMGVNVDFAPVVDVNSNPANPVIGIRSMGEDPATVAALGAAQIRGLQDQNVGASAKHFPGHGDTALDSHYGLDTVTYDRAELNEHLRPFVSAIEADVDMIMTAHIIVQAIDPELPATLSHKVLTGLLREEMGFDGLITTDALDMAALKRLPDMPLDDAQIAVMAIQAGSDILLNSPNVDASFAGVRAAIASGDLTRERLEESVTRILQWKLERGVWEADPTVDPAAVMQTVGNAEHLATADEISERGVTLLRNEGDVLPLSADDHILMVGSGAAWPERMGPMLVEEGFGVTELYEDGTSPTAGYRNSAVAAAQSPDVDVIVFASYNASGNAAQQQMVAALAATGKPVVVVATRNPYDINALPGADAVLNIYGINVVNFHGAVAALAGDINPSAKLPVNVPTADGQGVLLPLGFGLRYGTEAAPAPVVFTDAPGTADDTITVPAVAGVQYLVDGEAVAAGTHPGVGAVTVTAEPLEGFWFADDAVMTWTFTFDATAPLTPVTPAAVVFTDEPGTAGDTFTIPEVEGVEYVIDGEPVAAGSYPASGTVSLTARALDGYVLTDDATTAWTFTFDATAPTEPPTDEPTEEPTTELPTDEPTEEPTTELPTDEPTEEPTTELPTDEPTEEPTTELPTNEPTTPGGGNAPSTGGSHLPSTGAETTGLLAGGLLLLALGAGAVLVTRRRLTH</sequence>